<evidence type="ECO:0000259" key="3">
    <source>
        <dbReference type="Pfam" id="PF09851"/>
    </source>
</evidence>
<gene>
    <name evidence="4" type="ORF">GCM10023235_05100</name>
</gene>
<sequence length="97" mass="10615">MMYYDHGMNGWGFGLMMFGMLLFWGLLIAGGVALFRYLGHASQHHAAPPPAPPAPAGPARTDPEQLLAERLARGEIDPDEYRHRLETLRAGRGQGTG</sequence>
<feature type="transmembrane region" description="Helical" evidence="2">
    <location>
        <begin position="12"/>
        <end position="35"/>
    </location>
</feature>
<accession>A0ABP9DBS9</accession>
<dbReference type="Pfam" id="PF09851">
    <property type="entry name" value="SHOCT"/>
    <property type="match status" value="1"/>
</dbReference>
<name>A0ABP9DBS9_9ACTN</name>
<organism evidence="4 5">
    <name type="scientific">Kitasatospora terrestris</name>
    <dbReference type="NCBI Taxonomy" id="258051"/>
    <lineage>
        <taxon>Bacteria</taxon>
        <taxon>Bacillati</taxon>
        <taxon>Actinomycetota</taxon>
        <taxon>Actinomycetes</taxon>
        <taxon>Kitasatosporales</taxon>
        <taxon>Streptomycetaceae</taxon>
        <taxon>Kitasatospora</taxon>
    </lineage>
</organism>
<feature type="compositionally biased region" description="Pro residues" evidence="1">
    <location>
        <begin position="47"/>
        <end position="56"/>
    </location>
</feature>
<feature type="domain" description="SHOCT" evidence="3">
    <location>
        <begin position="62"/>
        <end position="88"/>
    </location>
</feature>
<comment type="caution">
    <text evidence="4">The sequence shown here is derived from an EMBL/GenBank/DDBJ whole genome shotgun (WGS) entry which is preliminary data.</text>
</comment>
<dbReference type="EMBL" id="BAABIS010000001">
    <property type="protein sequence ID" value="GAA4833589.1"/>
    <property type="molecule type" value="Genomic_DNA"/>
</dbReference>
<dbReference type="RefSeq" id="WP_345695101.1">
    <property type="nucleotide sequence ID" value="NZ_BAABIS010000001.1"/>
</dbReference>
<reference evidence="5" key="1">
    <citation type="journal article" date="2019" name="Int. J. Syst. Evol. Microbiol.">
        <title>The Global Catalogue of Microorganisms (GCM) 10K type strain sequencing project: providing services to taxonomists for standard genome sequencing and annotation.</title>
        <authorList>
            <consortium name="The Broad Institute Genomics Platform"/>
            <consortium name="The Broad Institute Genome Sequencing Center for Infectious Disease"/>
            <person name="Wu L."/>
            <person name="Ma J."/>
        </authorList>
    </citation>
    <scope>NUCLEOTIDE SEQUENCE [LARGE SCALE GENOMIC DNA]</scope>
    <source>
        <strain evidence="5">JCM 13006</strain>
    </source>
</reference>
<keyword evidence="2" id="KW-0812">Transmembrane</keyword>
<keyword evidence="2" id="KW-1133">Transmembrane helix</keyword>
<evidence type="ECO:0000313" key="4">
    <source>
        <dbReference type="EMBL" id="GAA4833589.1"/>
    </source>
</evidence>
<dbReference type="InterPro" id="IPR018649">
    <property type="entry name" value="SHOCT"/>
</dbReference>
<keyword evidence="5" id="KW-1185">Reference proteome</keyword>
<keyword evidence="2" id="KW-0472">Membrane</keyword>
<evidence type="ECO:0000256" key="2">
    <source>
        <dbReference type="SAM" id="Phobius"/>
    </source>
</evidence>
<evidence type="ECO:0000256" key="1">
    <source>
        <dbReference type="SAM" id="MobiDB-lite"/>
    </source>
</evidence>
<proteinExistence type="predicted"/>
<feature type="region of interest" description="Disordered" evidence="1">
    <location>
        <begin position="43"/>
        <end position="63"/>
    </location>
</feature>
<dbReference type="Proteomes" id="UP001501752">
    <property type="component" value="Unassembled WGS sequence"/>
</dbReference>
<evidence type="ECO:0000313" key="5">
    <source>
        <dbReference type="Proteomes" id="UP001501752"/>
    </source>
</evidence>
<protein>
    <recommendedName>
        <fullName evidence="3">SHOCT domain-containing protein</fullName>
    </recommendedName>
</protein>